<dbReference type="PROSITE" id="PS50234">
    <property type="entry name" value="VWFA"/>
    <property type="match status" value="1"/>
</dbReference>
<sequence>MAQNDPTVTASDINQTNEDTTLTVDATNGVLSNDTDVDDTLSVATFKVADDDTTYNFGDTATIDGVGEFTLNADGSYEFVPAADFNGDVPTITYTTNTGASDTLDIDVVAQNDPTVTASDTNQTNEDNTLTVDAGNGVLSNDSDVDDTLTVATFKVAGDDTTYNFGETADIDGVGEFTLNADGSYEFVPAANFNGDVPTVTYTTNTGASDTLDIDVVAQNDPTVTQSDTNQTNEDSTLTVNAANGVLSNDSDADDTLTVATFKVAGDGTTYNAGMTAIIAGIGSITLNANGSYEFVPVADFNGDVPTITYTTNTGVSDTLDIDVAPQADPTITVSDSNQTNEDTTLTVNAVNGVLSNDSDADGPLSVATFKVFGDNTDYVAGDSVDISGIGTITLNGDGSYEFVPFTNFSGTVLTITYTTDTGVSDTINIDIVAVADEPNLWVVNEQKEASIDFQDAEVLLGVDEDWSSDIDVSQVLGDNTLGTWYANDDNKVEIGRESIYRSGASDENLILEIEGDNGDNSIYTDISVQEGRYYSFTFDVAARRWENGDSDLDVIWVRLDDQGNPIMDEAMTLYQFRPEDNGWERDIQITLPSDMDGNYRLLVQSTDANSYGAIVDNLVLESSDARGFEDTFVDLWDLGASLADTDGSETLVVTMSGLPEGTIIKDGDDVEVVAGADGIVDITALDIATLKANVPVSGEYTVNVTATATETSNGDQASKSVELPLVIEDRGYQLKTGSFGDDVIDGTEANELIVGDVQGFQIVAGEDYNIAFILDTSGSMRNIIETAKTEIISAVDQIIDSAVQENSGMVRIMLSEFASTSQIVVELDLSVLSAEEAKSQFATTVSALNAENSTNYEGAFETAIDWFVDNGITGANNQTFFITDGEPTRAVELDDASADQFLMAYTPEDGLLSLLDLLPEGFEIDEDADDVYFNGQLVVEQRNDGDVARIYSPYTGVRLGVLTEENGEFLFTDRWDNDEQEVRQGEHYFAILNEISNVDAIGLGSGVDIDTLVKFDSDGVVEPNIDVSELEEVI</sequence>
<protein>
    <submittedName>
        <fullName evidence="3">T1SS secreted agglutinin</fullName>
    </submittedName>
</protein>
<evidence type="ECO:0000259" key="2">
    <source>
        <dbReference type="PROSITE" id="PS50234"/>
    </source>
</evidence>
<evidence type="ECO:0000313" key="4">
    <source>
        <dbReference type="Proteomes" id="UP000031670"/>
    </source>
</evidence>
<feature type="domain" description="VWFA" evidence="2">
    <location>
        <begin position="770"/>
        <end position="898"/>
    </location>
</feature>
<organism evidence="3 4">
    <name type="scientific">Vibrio ishigakensis</name>
    <dbReference type="NCBI Taxonomy" id="1481914"/>
    <lineage>
        <taxon>Bacteria</taxon>
        <taxon>Pseudomonadati</taxon>
        <taxon>Pseudomonadota</taxon>
        <taxon>Gammaproteobacteria</taxon>
        <taxon>Vibrionales</taxon>
        <taxon>Vibrionaceae</taxon>
        <taxon>Vibrio</taxon>
    </lineage>
</organism>
<accession>A0A0B8PPS5</accession>
<dbReference type="SUPFAM" id="SSF53300">
    <property type="entry name" value="vWA-like"/>
    <property type="match status" value="1"/>
</dbReference>
<dbReference type="Proteomes" id="UP000031670">
    <property type="component" value="Unassembled WGS sequence"/>
</dbReference>
<dbReference type="InterPro" id="IPR002035">
    <property type="entry name" value="VWF_A"/>
</dbReference>
<feature type="region of interest" description="Disordered" evidence="1">
    <location>
        <begin position="1"/>
        <end position="20"/>
    </location>
</feature>
<dbReference type="InterPro" id="IPR036465">
    <property type="entry name" value="vWFA_dom_sf"/>
</dbReference>
<dbReference type="Gene3D" id="3.40.50.410">
    <property type="entry name" value="von Willebrand factor, type A domain"/>
    <property type="match status" value="1"/>
</dbReference>
<name>A0A0B8PPS5_9VIBR</name>
<proteinExistence type="predicted"/>
<comment type="caution">
    <text evidence="3">The sequence shown here is derived from an EMBL/GenBank/DDBJ whole genome shotgun (WGS) entry which is preliminary data.</text>
</comment>
<dbReference type="Gene3D" id="2.60.40.1200">
    <property type="match status" value="4"/>
</dbReference>
<reference evidence="3 4" key="1">
    <citation type="submission" date="2015-01" db="EMBL/GenBank/DDBJ databases">
        <title>Vibrio sp. C5 JCM 19232 whole genome shotgun sequence.</title>
        <authorList>
            <person name="Sawabe T."/>
            <person name="Meirelles P."/>
            <person name="Feng G."/>
            <person name="Sayaka M."/>
            <person name="Hattori M."/>
            <person name="Ohkuma M."/>
        </authorList>
    </citation>
    <scope>NUCLEOTIDE SEQUENCE [LARGE SCALE GENOMIC DNA]</scope>
    <source>
        <strain evidence="3 4">JCM19232</strain>
    </source>
</reference>
<evidence type="ECO:0000256" key="1">
    <source>
        <dbReference type="SAM" id="MobiDB-lite"/>
    </source>
</evidence>
<reference evidence="3 4" key="2">
    <citation type="submission" date="2015-01" db="EMBL/GenBank/DDBJ databases">
        <authorList>
            <consortium name="NBRP consortium"/>
            <person name="Sawabe T."/>
            <person name="Meirelles P."/>
            <person name="Feng G."/>
            <person name="Sayaka M."/>
            <person name="Hattori M."/>
            <person name="Ohkuma M."/>
        </authorList>
    </citation>
    <scope>NUCLEOTIDE SEQUENCE [LARGE SCALE GENOMIC DNA]</scope>
    <source>
        <strain evidence="3 4">JCM19232</strain>
    </source>
</reference>
<dbReference type="Pfam" id="PF13519">
    <property type="entry name" value="VWA_2"/>
    <property type="match status" value="1"/>
</dbReference>
<gene>
    <name evidence="3" type="ORF">JCM19232_4381</name>
</gene>
<dbReference type="CDD" id="cd00198">
    <property type="entry name" value="vWFA"/>
    <property type="match status" value="1"/>
</dbReference>
<evidence type="ECO:0000313" key="3">
    <source>
        <dbReference type="EMBL" id="GAM64689.1"/>
    </source>
</evidence>
<dbReference type="InterPro" id="IPR040853">
    <property type="entry name" value="RapA2_cadherin-like"/>
</dbReference>
<dbReference type="Pfam" id="PF17803">
    <property type="entry name" value="Cadherin_4"/>
    <property type="match status" value="4"/>
</dbReference>
<dbReference type="EMBL" id="BBSA01000014">
    <property type="protein sequence ID" value="GAM64689.1"/>
    <property type="molecule type" value="Genomic_DNA"/>
</dbReference>
<dbReference type="AlphaFoldDB" id="A0A0B8PPS5"/>